<dbReference type="EMBL" id="GBXM01078700">
    <property type="protein sequence ID" value="JAH29877.1"/>
    <property type="molecule type" value="Transcribed_RNA"/>
</dbReference>
<organism evidence="1">
    <name type="scientific">Anguilla anguilla</name>
    <name type="common">European freshwater eel</name>
    <name type="synonym">Muraena anguilla</name>
    <dbReference type="NCBI Taxonomy" id="7936"/>
    <lineage>
        <taxon>Eukaryota</taxon>
        <taxon>Metazoa</taxon>
        <taxon>Chordata</taxon>
        <taxon>Craniata</taxon>
        <taxon>Vertebrata</taxon>
        <taxon>Euteleostomi</taxon>
        <taxon>Actinopterygii</taxon>
        <taxon>Neopterygii</taxon>
        <taxon>Teleostei</taxon>
        <taxon>Anguilliformes</taxon>
        <taxon>Anguillidae</taxon>
        <taxon>Anguilla</taxon>
    </lineage>
</organism>
<reference evidence="1" key="2">
    <citation type="journal article" date="2015" name="Fish Shellfish Immunol.">
        <title>Early steps in the European eel (Anguilla anguilla)-Vibrio vulnificus interaction in the gills: Role of the RtxA13 toxin.</title>
        <authorList>
            <person name="Callol A."/>
            <person name="Pajuelo D."/>
            <person name="Ebbesson L."/>
            <person name="Teles M."/>
            <person name="MacKenzie S."/>
            <person name="Amaro C."/>
        </authorList>
    </citation>
    <scope>NUCLEOTIDE SEQUENCE</scope>
</reference>
<name>A0A0E9RM47_ANGAN</name>
<dbReference type="AlphaFoldDB" id="A0A0E9RM47"/>
<protein>
    <submittedName>
        <fullName evidence="1">Uncharacterized protein</fullName>
    </submittedName>
</protein>
<proteinExistence type="predicted"/>
<evidence type="ECO:0000313" key="1">
    <source>
        <dbReference type="EMBL" id="JAH29877.1"/>
    </source>
</evidence>
<reference evidence="1" key="1">
    <citation type="submission" date="2014-11" db="EMBL/GenBank/DDBJ databases">
        <authorList>
            <person name="Amaro Gonzalez C."/>
        </authorList>
    </citation>
    <scope>NUCLEOTIDE SEQUENCE</scope>
</reference>
<sequence length="28" mass="3205">MRPLKLGFVLFVSFQPLFHVSLNAKESV</sequence>
<accession>A0A0E9RM47</accession>